<feature type="transmembrane region" description="Helical" evidence="2">
    <location>
        <begin position="280"/>
        <end position="301"/>
    </location>
</feature>
<gene>
    <name evidence="3" type="ORF">JG687_00004761</name>
</gene>
<dbReference type="VEuPathDB" id="FungiDB:PC110_g9070"/>
<dbReference type="GO" id="GO:0009975">
    <property type="term" value="F:cyclase activity"/>
    <property type="evidence" value="ECO:0007669"/>
    <property type="project" value="TreeGrafter"/>
</dbReference>
<feature type="region of interest" description="Disordered" evidence="1">
    <location>
        <begin position="463"/>
        <end position="498"/>
    </location>
</feature>
<evidence type="ECO:0000313" key="3">
    <source>
        <dbReference type="EMBL" id="KAG6966551.1"/>
    </source>
</evidence>
<dbReference type="GO" id="GO:0051762">
    <property type="term" value="P:sesquiterpene biosynthetic process"/>
    <property type="evidence" value="ECO:0007669"/>
    <property type="project" value="TreeGrafter"/>
</dbReference>
<evidence type="ECO:0000256" key="2">
    <source>
        <dbReference type="SAM" id="Phobius"/>
    </source>
</evidence>
<keyword evidence="2" id="KW-0472">Membrane</keyword>
<dbReference type="PANTHER" id="PTHR31045:SF30">
    <property type="entry name" value="PLAC8 FAMILY PROTEIN"/>
    <property type="match status" value="1"/>
</dbReference>
<organism evidence="3 4">
    <name type="scientific">Phytophthora cactorum</name>
    <dbReference type="NCBI Taxonomy" id="29920"/>
    <lineage>
        <taxon>Eukaryota</taxon>
        <taxon>Sar</taxon>
        <taxon>Stramenopiles</taxon>
        <taxon>Oomycota</taxon>
        <taxon>Peronosporomycetes</taxon>
        <taxon>Peronosporales</taxon>
        <taxon>Peronosporaceae</taxon>
        <taxon>Phytophthora</taxon>
    </lineage>
</organism>
<feature type="compositionally biased region" description="Low complexity" evidence="1">
    <location>
        <begin position="560"/>
        <end position="577"/>
    </location>
</feature>
<sequence>MTAKSSNSDAAAKRRLYLWIAYNVVLYAAIVVSGAILFMVMVGMVKVGGDDKGVKDDWIEVNSQILNGVFTWMAITNHPFFFYRLGKTLQVLGIRRWNWVPGMDKRVRAARYLSRHFPLVFVDTEAVHGHKVESTEAQDAAADDGEVYLLADHEETETLEEISYNRGDAENLRNTFVMLNWNCLFQYPITAVMWAYNANTRPGFVIGVFLPLSFLCNFGGQYRIFKLIKDIKARRTAIDKENEIFSSTTPVMNSPEPATPILGDTYEPVSEPSRRQNVALIAYDAVLKIVIVIALVILLGVKAGVLDVGDKDVQDDWAEVASQVLNGVFTWMAITDQPSYIYRLVMTSRVLKASRTESNIQAAQYLSKHFPENFQSNFGSLEAQCGSDANVNSSIRAEKLGCMGSILFLRSDAKYLQTGYIFLNCGCFFQYVIEASFGDSVSIASGAGSLGSGASASSITFSGSATNGSDESVDDASGVVKLSSGPSETASSGDASVESGVAATEVGCVSVSGESITSSTGGAVVGASGMDCSDLSDLVSVGSGAASAAWGRERRGVGGDVTVSSGDSGSSTPDSSVCAHSGSGDNLSLVQGDNNVAGAAVELLPMTKVDERFDMVSNGAVHYRVVFDN</sequence>
<accession>A0A8T1UMT6</accession>
<name>A0A8T1UMT6_9STRA</name>
<feature type="transmembrane region" description="Helical" evidence="2">
    <location>
        <begin position="176"/>
        <end position="196"/>
    </location>
</feature>
<evidence type="ECO:0000313" key="4">
    <source>
        <dbReference type="Proteomes" id="UP000688947"/>
    </source>
</evidence>
<evidence type="ECO:0000256" key="1">
    <source>
        <dbReference type="SAM" id="MobiDB-lite"/>
    </source>
</evidence>
<dbReference type="VEuPathDB" id="FungiDB:PC110_g9069"/>
<proteinExistence type="predicted"/>
<keyword evidence="2" id="KW-1133">Transmembrane helix</keyword>
<dbReference type="OrthoDB" id="6407410at2759"/>
<reference evidence="3" key="1">
    <citation type="submission" date="2021-01" db="EMBL/GenBank/DDBJ databases">
        <title>Phytophthora aleatoria, a newly-described species from Pinus radiata is distinct from Phytophthora cactorum isolates based on comparative genomics.</title>
        <authorList>
            <person name="Mcdougal R."/>
            <person name="Panda P."/>
            <person name="Williams N."/>
            <person name="Studholme D.J."/>
        </authorList>
    </citation>
    <scope>NUCLEOTIDE SEQUENCE</scope>
    <source>
        <strain evidence="3">NZFS 3830</strain>
    </source>
</reference>
<dbReference type="Proteomes" id="UP000688947">
    <property type="component" value="Unassembled WGS sequence"/>
</dbReference>
<dbReference type="EMBL" id="JAENGZ010000169">
    <property type="protein sequence ID" value="KAG6966551.1"/>
    <property type="molecule type" value="Genomic_DNA"/>
</dbReference>
<feature type="region of interest" description="Disordered" evidence="1">
    <location>
        <begin position="556"/>
        <end position="583"/>
    </location>
</feature>
<dbReference type="AlphaFoldDB" id="A0A8T1UMT6"/>
<protein>
    <submittedName>
        <fullName evidence="3">Uncharacterized protein</fullName>
    </submittedName>
</protein>
<feature type="transmembrane region" description="Helical" evidence="2">
    <location>
        <begin position="65"/>
        <end position="86"/>
    </location>
</feature>
<keyword evidence="2" id="KW-0812">Transmembrane</keyword>
<dbReference type="Pfam" id="PF11204">
    <property type="entry name" value="DUF2985"/>
    <property type="match status" value="1"/>
</dbReference>
<feature type="compositionally biased region" description="Polar residues" evidence="1">
    <location>
        <begin position="484"/>
        <end position="494"/>
    </location>
</feature>
<comment type="caution">
    <text evidence="3">The sequence shown here is derived from an EMBL/GenBank/DDBJ whole genome shotgun (WGS) entry which is preliminary data.</text>
</comment>
<dbReference type="PANTHER" id="PTHR31045">
    <property type="entry name" value="PLAC8 FAMILY PROTEIN-RELATED"/>
    <property type="match status" value="1"/>
</dbReference>
<dbReference type="InterPro" id="IPR021369">
    <property type="entry name" value="DUF2985"/>
</dbReference>
<feature type="transmembrane region" description="Helical" evidence="2">
    <location>
        <begin position="202"/>
        <end position="225"/>
    </location>
</feature>
<dbReference type="VEuPathDB" id="FungiDB:PC110_g9068"/>
<feature type="transmembrane region" description="Helical" evidence="2">
    <location>
        <begin position="20"/>
        <end position="45"/>
    </location>
</feature>